<dbReference type="Gene3D" id="3.50.50.60">
    <property type="entry name" value="FAD/NAD(P)-binding domain"/>
    <property type="match status" value="1"/>
</dbReference>
<dbReference type="SUPFAM" id="SSF51905">
    <property type="entry name" value="FAD/NAD(P)-binding domain"/>
    <property type="match status" value="1"/>
</dbReference>
<proteinExistence type="predicted"/>
<sequence>MAGDRIHSLVILGGGTAGWMTAAALARTLPPGLEITLVESDAIGTIGVGEATIPTIHWFNQLAGIDEAEFMAATGATYKLGIEFSGWTGDGSRYFHPFGTFGPPQDGVMFLHRLIRARLAGEAIDPEAYSLTAQAARAGRFAKPVADPRSPLATLGYAYHFDAGRYAAFLRARAEAAGVRRIEALVEGAERDPASGAVAALATSAGRIAGDLFIDCSGLRGLLIGETLGIGYEDWSAWLPCDRAWAVPTAAETEPRPYTRATAAEAGWRWRIPLQHRTGNGYVYSSRFQSDAAARAALLGALDAPVLAEPRLIRFRPGRRARAWSANVVAIGLAAGFLEPLESTSIHLIQSGIAKLLALFPPGGGSALLAEQYNRLMAREMEEIRDILILHYAMTSGRPEPMWRERQTMTLPDSLAWRLDHFRETGRIVLASEELFRDASWFAILDGQGVRARDHSPMIEGESVAALTARLAAVREATAAACARLPRLAPPGGAARG</sequence>
<reference evidence="1" key="1">
    <citation type="journal article" date="2022" name="Toxins">
        <title>Genomic Analysis of Sphingopyxis sp. USTB-05 for Biodegrading Cyanobacterial Hepatotoxins.</title>
        <authorList>
            <person name="Liu C."/>
            <person name="Xu Q."/>
            <person name="Zhao Z."/>
            <person name="Zhang H."/>
            <person name="Liu X."/>
            <person name="Yin C."/>
            <person name="Liu Y."/>
            <person name="Yan H."/>
        </authorList>
    </citation>
    <scope>NUCLEOTIDE SEQUENCE</scope>
    <source>
        <strain evidence="1">NBD5</strain>
    </source>
</reference>
<dbReference type="PANTHER" id="PTHR43747:SF4">
    <property type="entry name" value="FLAVIN-DEPENDENT TRYPTOPHAN HALOGENASE"/>
    <property type="match status" value="1"/>
</dbReference>
<accession>A0ABY4XCU0</accession>
<dbReference type="Pfam" id="PF04820">
    <property type="entry name" value="Trp_halogenase"/>
    <property type="match status" value="1"/>
</dbReference>
<protein>
    <submittedName>
        <fullName evidence="1">Tryptophan 7-halogenase</fullName>
    </submittedName>
</protein>
<evidence type="ECO:0000313" key="2">
    <source>
        <dbReference type="Proteomes" id="UP001056937"/>
    </source>
</evidence>
<dbReference type="RefSeq" id="WP_252168591.1">
    <property type="nucleotide sequence ID" value="NZ_CP084931.1"/>
</dbReference>
<dbReference type="InterPro" id="IPR006905">
    <property type="entry name" value="Flavin_halogenase"/>
</dbReference>
<dbReference type="PIRSF" id="PIRSF011396">
    <property type="entry name" value="Trp_halogenase"/>
    <property type="match status" value="1"/>
</dbReference>
<name>A0ABY4XCU0_9SPHN</name>
<keyword evidence="2" id="KW-1185">Reference proteome</keyword>
<gene>
    <name evidence="1" type="ORF">LHA26_18680</name>
</gene>
<dbReference type="Proteomes" id="UP001056937">
    <property type="component" value="Chromosome 2"/>
</dbReference>
<organism evidence="1 2">
    <name type="scientific">Sphingomonas morindae</name>
    <dbReference type="NCBI Taxonomy" id="1541170"/>
    <lineage>
        <taxon>Bacteria</taxon>
        <taxon>Pseudomonadati</taxon>
        <taxon>Pseudomonadota</taxon>
        <taxon>Alphaproteobacteria</taxon>
        <taxon>Sphingomonadales</taxon>
        <taxon>Sphingomonadaceae</taxon>
        <taxon>Sphingomonas</taxon>
    </lineage>
</organism>
<dbReference type="EMBL" id="CP084931">
    <property type="protein sequence ID" value="USI74777.1"/>
    <property type="molecule type" value="Genomic_DNA"/>
</dbReference>
<dbReference type="InterPro" id="IPR050816">
    <property type="entry name" value="Flavin-dep_Halogenase_NPB"/>
</dbReference>
<evidence type="ECO:0000313" key="1">
    <source>
        <dbReference type="EMBL" id="USI74777.1"/>
    </source>
</evidence>
<dbReference type="InterPro" id="IPR036188">
    <property type="entry name" value="FAD/NAD-bd_sf"/>
</dbReference>
<dbReference type="InterPro" id="IPR033856">
    <property type="entry name" value="Trp_halogen"/>
</dbReference>
<dbReference type="PANTHER" id="PTHR43747">
    <property type="entry name" value="FAD-BINDING PROTEIN"/>
    <property type="match status" value="1"/>
</dbReference>